<gene>
    <name evidence="1" type="ORF">OnM2_019105</name>
</gene>
<dbReference type="EMBL" id="MCFK01001936">
    <property type="protein sequence ID" value="RKF64388.1"/>
    <property type="molecule type" value="Genomic_DNA"/>
</dbReference>
<organism evidence="1 2">
    <name type="scientific">Erysiphe neolycopersici</name>
    <dbReference type="NCBI Taxonomy" id="212602"/>
    <lineage>
        <taxon>Eukaryota</taxon>
        <taxon>Fungi</taxon>
        <taxon>Dikarya</taxon>
        <taxon>Ascomycota</taxon>
        <taxon>Pezizomycotina</taxon>
        <taxon>Leotiomycetes</taxon>
        <taxon>Erysiphales</taxon>
        <taxon>Erysiphaceae</taxon>
        <taxon>Erysiphe</taxon>
    </lineage>
</organism>
<protein>
    <submittedName>
        <fullName evidence="1">Uncharacterized protein</fullName>
    </submittedName>
</protein>
<evidence type="ECO:0000313" key="2">
    <source>
        <dbReference type="Proteomes" id="UP000286134"/>
    </source>
</evidence>
<evidence type="ECO:0000313" key="1">
    <source>
        <dbReference type="EMBL" id="RKF64388.1"/>
    </source>
</evidence>
<reference evidence="1 2" key="1">
    <citation type="journal article" date="2018" name="BMC Genomics">
        <title>Comparative genome analyses reveal sequence features reflecting distinct modes of host-adaptation between dicot and monocot powdery mildew.</title>
        <authorList>
            <person name="Wu Y."/>
            <person name="Ma X."/>
            <person name="Pan Z."/>
            <person name="Kale S.D."/>
            <person name="Song Y."/>
            <person name="King H."/>
            <person name="Zhang Q."/>
            <person name="Presley C."/>
            <person name="Deng X."/>
            <person name="Wei C.I."/>
            <person name="Xiao S."/>
        </authorList>
    </citation>
    <scope>NUCLEOTIDE SEQUENCE [LARGE SCALE GENOMIC DNA]</scope>
    <source>
        <strain evidence="1">UMSG2</strain>
    </source>
</reference>
<dbReference type="AlphaFoldDB" id="A0A420I3U7"/>
<sequence>MLEKLLIENPYRAPCIREKMKEKKAKATMVLRLVCSLTPYPPHTPQRADIPTLLLRVFSSKIYKQLPGPLPGTEPKNPSPPLTQMSILTWVVPREGVDGGLELPSLHQLKPIPVRRKLILQHLLDFQVVERTNPVGCVGLWSLCEVPRHLTLDVFLQAKLLPKKQLFSHNAFGLFRCFVP</sequence>
<proteinExistence type="predicted"/>
<name>A0A420I3U7_9PEZI</name>
<comment type="caution">
    <text evidence="1">The sequence shown here is derived from an EMBL/GenBank/DDBJ whole genome shotgun (WGS) entry which is preliminary data.</text>
</comment>
<keyword evidence="2" id="KW-1185">Reference proteome</keyword>
<dbReference type="Proteomes" id="UP000286134">
    <property type="component" value="Unassembled WGS sequence"/>
</dbReference>
<accession>A0A420I3U7</accession>